<protein>
    <recommendedName>
        <fullName evidence="7 18">Dihydrofolate synthase/folylpolyglutamate synthase</fullName>
    </recommendedName>
</protein>
<feature type="domain" description="Mur ligase C-terminal" evidence="19">
    <location>
        <begin position="292"/>
        <end position="409"/>
    </location>
</feature>
<evidence type="ECO:0000256" key="1">
    <source>
        <dbReference type="ARBA" id="ARBA00001946"/>
    </source>
</evidence>
<keyword evidence="10 18" id="KW-0547">Nucleotide-binding</keyword>
<dbReference type="FunFam" id="3.40.1190.10:FF:000004">
    <property type="entry name" value="Dihydrofolate synthase/folylpolyglutamate synthase"/>
    <property type="match status" value="1"/>
</dbReference>
<evidence type="ECO:0000313" key="21">
    <source>
        <dbReference type="EMBL" id="AFP85001.1"/>
    </source>
</evidence>
<dbReference type="NCBIfam" id="TIGR01499">
    <property type="entry name" value="folC"/>
    <property type="match status" value="1"/>
</dbReference>
<dbReference type="GO" id="GO:0046872">
    <property type="term" value="F:metal ion binding"/>
    <property type="evidence" value="ECO:0007669"/>
    <property type="project" value="UniProtKB-KW"/>
</dbReference>
<proteinExistence type="inferred from homology"/>
<comment type="catalytic activity">
    <reaction evidence="14">
        <text>(6S)-5,6,7,8-tetrahydrofolyl-(gamma-L-Glu)(n) + L-glutamate + ATP = (6S)-5,6,7,8-tetrahydrofolyl-(gamma-L-Glu)(n+1) + ADP + phosphate + H(+)</text>
        <dbReference type="Rhea" id="RHEA:10580"/>
        <dbReference type="Rhea" id="RHEA-COMP:14738"/>
        <dbReference type="Rhea" id="RHEA-COMP:14740"/>
        <dbReference type="ChEBI" id="CHEBI:15378"/>
        <dbReference type="ChEBI" id="CHEBI:29985"/>
        <dbReference type="ChEBI" id="CHEBI:30616"/>
        <dbReference type="ChEBI" id="CHEBI:43474"/>
        <dbReference type="ChEBI" id="CHEBI:141005"/>
        <dbReference type="ChEBI" id="CHEBI:456216"/>
        <dbReference type="EC" id="6.3.2.17"/>
    </reaction>
</comment>
<dbReference type="PANTHER" id="PTHR11136">
    <property type="entry name" value="FOLYLPOLYGLUTAMATE SYNTHASE-RELATED"/>
    <property type="match status" value="1"/>
</dbReference>
<comment type="subunit">
    <text evidence="6">Monomer.</text>
</comment>
<dbReference type="InterPro" id="IPR004101">
    <property type="entry name" value="Mur_ligase_C"/>
</dbReference>
<dbReference type="InterPro" id="IPR018109">
    <property type="entry name" value="Folylpolyglutamate_synth_CS"/>
</dbReference>
<keyword evidence="13" id="KW-0289">Folate biosynthesis</keyword>
<comment type="function">
    <text evidence="2 18">Functions in two distinct reactions of the de novo folate biosynthetic pathway. Catalyzes the addition of a glutamate residue to dihydropteroate (7,8-dihydropteroate or H2Pte) to form dihydrofolate (7,8-dihydrofolate monoglutamate or H2Pte-Glu). Also catalyzes successive additions of L-glutamate to tetrahydrofolate or 10-formyltetrahydrofolate or 5,10-methylenetetrahydrofolate, leading to folylpolyglutamate derivatives.</text>
</comment>
<dbReference type="PROSITE" id="PS01011">
    <property type="entry name" value="FOLYLPOLYGLU_SYNT_1"/>
    <property type="match status" value="1"/>
</dbReference>
<dbReference type="HOGENOM" id="CLU_015869_1_0_6"/>
<dbReference type="PIRSF" id="PIRSF001563">
    <property type="entry name" value="Folylpolyglu_synth"/>
    <property type="match status" value="1"/>
</dbReference>
<sequence length="426" mass="46295">MKKKIKHLPVPTASSPLASWLYYIEHLHDKTCDLGLERAGHVATTLNLLNPAPYVISVGGTNGKGTTCRLLEVILLAHGIKVGVYSSPHLLRYTERVRILGRELTNADHSAAMAVIEAGRGQMSLSYFEFGTLAALELFRQASLDIVILEVGLGGRLDATNIVDADLAVITSIALDHTDCLGTDRASIAREKAGIFRRNRPVIVGEPDRPTTVDSAAIDIGSILYARDRDWWFQSNGQHWRWWDSVRELKTLPLPGIPLGNAATALAAINRLSFAVPEEAVHQGLRMAELPGRFQCISQTPLTILDVAHNPQAAAYLASSLRVLPRAGRLLAVVGMLSDKDIAGTLACLKKKVDVWYCASLDGPRGASAAQLADHLDGNSKQFNDVISAWRQARADSAQDDCVLIFGSFHTISEVMAVAEKEDIKT</sequence>
<evidence type="ECO:0000259" key="20">
    <source>
        <dbReference type="Pfam" id="PF08245"/>
    </source>
</evidence>
<dbReference type="FunFam" id="3.90.190.20:FF:000005">
    <property type="entry name" value="Dihydrofolate synthase/folylpolyglutamate synthase"/>
    <property type="match status" value="1"/>
</dbReference>
<dbReference type="STRING" id="1199245.A359_06140"/>
<comment type="catalytic activity">
    <reaction evidence="17">
        <text>7,8-dihydropteroate + L-glutamate + ATP = 7,8-dihydrofolate + ADP + phosphate + H(+)</text>
        <dbReference type="Rhea" id="RHEA:23584"/>
        <dbReference type="ChEBI" id="CHEBI:15378"/>
        <dbReference type="ChEBI" id="CHEBI:17839"/>
        <dbReference type="ChEBI" id="CHEBI:29985"/>
        <dbReference type="ChEBI" id="CHEBI:30616"/>
        <dbReference type="ChEBI" id="CHEBI:43474"/>
        <dbReference type="ChEBI" id="CHEBI:57451"/>
        <dbReference type="ChEBI" id="CHEBI:456216"/>
        <dbReference type="EC" id="6.3.2.12"/>
    </reaction>
</comment>
<dbReference type="EMBL" id="CP003546">
    <property type="protein sequence ID" value="AFP85001.1"/>
    <property type="molecule type" value="Genomic_DNA"/>
</dbReference>
<dbReference type="PANTHER" id="PTHR11136:SF0">
    <property type="entry name" value="DIHYDROFOLATE SYNTHETASE-RELATED"/>
    <property type="match status" value="1"/>
</dbReference>
<dbReference type="Pfam" id="PF08245">
    <property type="entry name" value="Mur_ligase_M"/>
    <property type="match status" value="1"/>
</dbReference>
<comment type="catalytic activity">
    <reaction evidence="15">
        <text>10-formyltetrahydrofolyl-(gamma-L-Glu)(n) + L-glutamate + ATP = 10-formyltetrahydrofolyl-(gamma-L-Glu)(n+1) + ADP + phosphate + H(+)</text>
        <dbReference type="Rhea" id="RHEA:51904"/>
        <dbReference type="Rhea" id="RHEA-COMP:13088"/>
        <dbReference type="Rhea" id="RHEA-COMP:14300"/>
        <dbReference type="ChEBI" id="CHEBI:15378"/>
        <dbReference type="ChEBI" id="CHEBI:29985"/>
        <dbReference type="ChEBI" id="CHEBI:30616"/>
        <dbReference type="ChEBI" id="CHEBI:43474"/>
        <dbReference type="ChEBI" id="CHEBI:134413"/>
        <dbReference type="ChEBI" id="CHEBI:456216"/>
        <dbReference type="EC" id="6.3.2.17"/>
    </reaction>
</comment>
<dbReference type="InterPro" id="IPR013221">
    <property type="entry name" value="Mur_ligase_cen"/>
</dbReference>
<comment type="catalytic activity">
    <reaction evidence="16">
        <text>(6R)-5,10-methylenetetrahydrofolyl-(gamma-L-Glu)(n) + L-glutamate + ATP = (6R)-5,10-methylenetetrahydrofolyl-(gamma-L-Glu)(n+1) + ADP + phosphate + H(+)</text>
        <dbReference type="Rhea" id="RHEA:51912"/>
        <dbReference type="Rhea" id="RHEA-COMP:13257"/>
        <dbReference type="Rhea" id="RHEA-COMP:13258"/>
        <dbReference type="ChEBI" id="CHEBI:15378"/>
        <dbReference type="ChEBI" id="CHEBI:29985"/>
        <dbReference type="ChEBI" id="CHEBI:30616"/>
        <dbReference type="ChEBI" id="CHEBI:43474"/>
        <dbReference type="ChEBI" id="CHEBI:136572"/>
        <dbReference type="ChEBI" id="CHEBI:456216"/>
        <dbReference type="EC" id="6.3.2.17"/>
    </reaction>
</comment>
<comment type="cofactor">
    <cofactor evidence="1">
        <name>Mg(2+)</name>
        <dbReference type="ChEBI" id="CHEBI:18420"/>
    </cofactor>
</comment>
<comment type="pathway">
    <text evidence="4">Cofactor biosynthesis; tetrahydrofolylpolyglutamate biosynthesis.</text>
</comment>
<comment type="pathway">
    <text evidence="3">Cofactor biosynthesis; tetrahydrofolate biosynthesis; 7,8-dihydrofolate from 2-amino-4-hydroxy-6-hydroxymethyl-7,8-dihydropteridine diphosphate and 4-aminobenzoate: step 2/2.</text>
</comment>
<dbReference type="NCBIfam" id="NF008101">
    <property type="entry name" value="PRK10846.1"/>
    <property type="match status" value="1"/>
</dbReference>
<dbReference type="SUPFAM" id="SSF53244">
    <property type="entry name" value="MurD-like peptide ligases, peptide-binding domain"/>
    <property type="match status" value="1"/>
</dbReference>
<name>J3VSS4_9ENTR</name>
<evidence type="ECO:0000256" key="11">
    <source>
        <dbReference type="ARBA" id="ARBA00022840"/>
    </source>
</evidence>
<evidence type="ECO:0000256" key="5">
    <source>
        <dbReference type="ARBA" id="ARBA00008276"/>
    </source>
</evidence>
<evidence type="ECO:0000256" key="8">
    <source>
        <dbReference type="ARBA" id="ARBA00022598"/>
    </source>
</evidence>
<dbReference type="InterPro" id="IPR036615">
    <property type="entry name" value="Mur_ligase_C_dom_sf"/>
</dbReference>
<accession>J3VSS4</accession>
<evidence type="ECO:0000256" key="3">
    <source>
        <dbReference type="ARBA" id="ARBA00004799"/>
    </source>
</evidence>
<gene>
    <name evidence="21" type="ORF">A359_06140</name>
</gene>
<keyword evidence="12" id="KW-0460">Magnesium</keyword>
<feature type="domain" description="Mur ligase central" evidence="20">
    <location>
        <begin position="58"/>
        <end position="200"/>
    </location>
</feature>
<dbReference type="InterPro" id="IPR036565">
    <property type="entry name" value="Mur-like_cat_sf"/>
</dbReference>
<evidence type="ECO:0000256" key="14">
    <source>
        <dbReference type="ARBA" id="ARBA00047493"/>
    </source>
</evidence>
<dbReference type="GO" id="GO:0046654">
    <property type="term" value="P:tetrahydrofolate biosynthetic process"/>
    <property type="evidence" value="ECO:0007669"/>
    <property type="project" value="UniProtKB-UniPathway"/>
</dbReference>
<keyword evidence="11 18" id="KW-0067">ATP-binding</keyword>
<dbReference type="GO" id="GO:0005737">
    <property type="term" value="C:cytoplasm"/>
    <property type="evidence" value="ECO:0007669"/>
    <property type="project" value="TreeGrafter"/>
</dbReference>
<dbReference type="PATRIC" id="fig|1199245.3.peg.734"/>
<dbReference type="KEGG" id="sect:A359_06140"/>
<evidence type="ECO:0000256" key="2">
    <source>
        <dbReference type="ARBA" id="ARBA00002714"/>
    </source>
</evidence>
<dbReference type="SUPFAM" id="SSF53623">
    <property type="entry name" value="MurD-like peptide ligases, catalytic domain"/>
    <property type="match status" value="1"/>
</dbReference>
<organism evidence="21 22">
    <name type="scientific">secondary endosymbiont of Ctenarytaina eucalypti</name>
    <dbReference type="NCBI Taxonomy" id="1199245"/>
    <lineage>
        <taxon>Bacteria</taxon>
        <taxon>Pseudomonadati</taxon>
        <taxon>Pseudomonadota</taxon>
        <taxon>Gammaproteobacteria</taxon>
        <taxon>Enterobacterales</taxon>
        <taxon>Enterobacteriaceae</taxon>
        <taxon>aphid secondary symbionts</taxon>
    </lineage>
</organism>
<evidence type="ECO:0000256" key="16">
    <source>
        <dbReference type="ARBA" id="ARBA00049035"/>
    </source>
</evidence>
<reference evidence="21 22" key="1">
    <citation type="journal article" date="2012" name="Mol. Biol. Evol.">
        <title>Genome reduction and co-evolution between the primary and secondary bacterial symbionts of psyllids.</title>
        <authorList>
            <person name="Sloan D.B."/>
            <person name="Moran N.A."/>
        </authorList>
    </citation>
    <scope>NUCLEOTIDE SEQUENCE [LARGE SCALE GENOMIC DNA]</scope>
    <source>
        <strain evidence="21">Ceuc_S</strain>
    </source>
</reference>
<dbReference type="Gene3D" id="3.90.190.20">
    <property type="entry name" value="Mur ligase, C-terminal domain"/>
    <property type="match status" value="1"/>
</dbReference>
<dbReference type="UniPathway" id="UPA00077">
    <property type="reaction ID" value="UER00157"/>
</dbReference>
<evidence type="ECO:0000256" key="7">
    <source>
        <dbReference type="ARBA" id="ARBA00019357"/>
    </source>
</evidence>
<evidence type="ECO:0000259" key="19">
    <source>
        <dbReference type="Pfam" id="PF02875"/>
    </source>
</evidence>
<evidence type="ECO:0000256" key="15">
    <source>
        <dbReference type="ARBA" id="ARBA00047808"/>
    </source>
</evidence>
<dbReference type="Proteomes" id="UP000003936">
    <property type="component" value="Chromosome"/>
</dbReference>
<evidence type="ECO:0000313" key="22">
    <source>
        <dbReference type="Proteomes" id="UP000003936"/>
    </source>
</evidence>
<dbReference type="GO" id="GO:0005524">
    <property type="term" value="F:ATP binding"/>
    <property type="evidence" value="ECO:0007669"/>
    <property type="project" value="UniProtKB-KW"/>
</dbReference>
<keyword evidence="9" id="KW-0479">Metal-binding</keyword>
<evidence type="ECO:0000256" key="18">
    <source>
        <dbReference type="PIRNR" id="PIRNR001563"/>
    </source>
</evidence>
<dbReference type="GO" id="GO:0008841">
    <property type="term" value="F:dihydrofolate synthase activity"/>
    <property type="evidence" value="ECO:0007669"/>
    <property type="project" value="UniProtKB-EC"/>
</dbReference>
<dbReference type="Gene3D" id="3.40.1190.10">
    <property type="entry name" value="Mur-like, catalytic domain"/>
    <property type="match status" value="1"/>
</dbReference>
<evidence type="ECO:0000256" key="4">
    <source>
        <dbReference type="ARBA" id="ARBA00005150"/>
    </source>
</evidence>
<dbReference type="PROSITE" id="PS01012">
    <property type="entry name" value="FOLYLPOLYGLU_SYNT_2"/>
    <property type="match status" value="1"/>
</dbReference>
<evidence type="ECO:0000256" key="6">
    <source>
        <dbReference type="ARBA" id="ARBA00011245"/>
    </source>
</evidence>
<dbReference type="GO" id="GO:0046656">
    <property type="term" value="P:folic acid biosynthetic process"/>
    <property type="evidence" value="ECO:0007669"/>
    <property type="project" value="UniProtKB-KW"/>
</dbReference>
<evidence type="ECO:0000256" key="17">
    <source>
        <dbReference type="ARBA" id="ARBA00049161"/>
    </source>
</evidence>
<dbReference type="Pfam" id="PF02875">
    <property type="entry name" value="Mur_ligase_C"/>
    <property type="match status" value="1"/>
</dbReference>
<keyword evidence="8 18" id="KW-0436">Ligase</keyword>
<keyword evidence="22" id="KW-1185">Reference proteome</keyword>
<comment type="similarity">
    <text evidence="5 18">Belongs to the folylpolyglutamate synthase family.</text>
</comment>
<dbReference type="GO" id="GO:0004326">
    <property type="term" value="F:tetrahydrofolylpolyglutamate synthase activity"/>
    <property type="evidence" value="ECO:0007669"/>
    <property type="project" value="UniProtKB-EC"/>
</dbReference>
<evidence type="ECO:0000256" key="12">
    <source>
        <dbReference type="ARBA" id="ARBA00022842"/>
    </source>
</evidence>
<evidence type="ECO:0000256" key="13">
    <source>
        <dbReference type="ARBA" id="ARBA00022909"/>
    </source>
</evidence>
<evidence type="ECO:0000256" key="9">
    <source>
        <dbReference type="ARBA" id="ARBA00022723"/>
    </source>
</evidence>
<evidence type="ECO:0000256" key="10">
    <source>
        <dbReference type="ARBA" id="ARBA00022741"/>
    </source>
</evidence>
<dbReference type="InterPro" id="IPR001645">
    <property type="entry name" value="Folylpolyglutamate_synth"/>
</dbReference>
<dbReference type="AlphaFoldDB" id="J3VSS4"/>